<feature type="region of interest" description="Disordered" evidence="6">
    <location>
        <begin position="584"/>
        <end position="645"/>
    </location>
</feature>
<evidence type="ECO:0000256" key="5">
    <source>
        <dbReference type="ARBA" id="ARBA00023273"/>
    </source>
</evidence>
<dbReference type="InterPro" id="IPR050576">
    <property type="entry name" value="Cilia_flagella_integrity"/>
</dbReference>
<accession>A0ABQ9YF08</accession>
<evidence type="ECO:0000256" key="6">
    <source>
        <dbReference type="SAM" id="MobiDB-lite"/>
    </source>
</evidence>
<dbReference type="InterPro" id="IPR001611">
    <property type="entry name" value="Leu-rich_rpt"/>
</dbReference>
<evidence type="ECO:0000256" key="4">
    <source>
        <dbReference type="ARBA" id="ARBA00023069"/>
    </source>
</evidence>
<dbReference type="Proteomes" id="UP001281761">
    <property type="component" value="Unassembled WGS sequence"/>
</dbReference>
<protein>
    <submittedName>
        <fullName evidence="7">Uncharacterized protein</fullName>
    </submittedName>
</protein>
<organism evidence="7 8">
    <name type="scientific">Blattamonas nauphoetae</name>
    <dbReference type="NCBI Taxonomy" id="2049346"/>
    <lineage>
        <taxon>Eukaryota</taxon>
        <taxon>Metamonada</taxon>
        <taxon>Preaxostyla</taxon>
        <taxon>Oxymonadida</taxon>
        <taxon>Blattamonas</taxon>
    </lineage>
</organism>
<feature type="compositionally biased region" description="Polar residues" evidence="6">
    <location>
        <begin position="618"/>
        <end position="645"/>
    </location>
</feature>
<feature type="region of interest" description="Disordered" evidence="6">
    <location>
        <begin position="668"/>
        <end position="776"/>
    </location>
</feature>
<evidence type="ECO:0000256" key="1">
    <source>
        <dbReference type="ARBA" id="ARBA00004138"/>
    </source>
</evidence>
<dbReference type="SUPFAM" id="SSF52058">
    <property type="entry name" value="L domain-like"/>
    <property type="match status" value="1"/>
</dbReference>
<feature type="compositionally biased region" description="Polar residues" evidence="6">
    <location>
        <begin position="730"/>
        <end position="741"/>
    </location>
</feature>
<keyword evidence="3" id="KW-0677">Repeat</keyword>
<keyword evidence="4" id="KW-0969">Cilium</keyword>
<feature type="compositionally biased region" description="Polar residues" evidence="6">
    <location>
        <begin position="668"/>
        <end position="706"/>
    </location>
</feature>
<reference evidence="7 8" key="1">
    <citation type="journal article" date="2022" name="bioRxiv">
        <title>Genomics of Preaxostyla Flagellates Illuminates Evolutionary Transitions and the Path Towards Mitochondrial Loss.</title>
        <authorList>
            <person name="Novak L.V.F."/>
            <person name="Treitli S.C."/>
            <person name="Pyrih J."/>
            <person name="Halakuc P."/>
            <person name="Pipaliya S.V."/>
            <person name="Vacek V."/>
            <person name="Brzon O."/>
            <person name="Soukal P."/>
            <person name="Eme L."/>
            <person name="Dacks J.B."/>
            <person name="Karnkowska A."/>
            <person name="Elias M."/>
            <person name="Hampl V."/>
        </authorList>
    </citation>
    <scope>NUCLEOTIDE SEQUENCE [LARGE SCALE GENOMIC DNA]</scope>
    <source>
        <strain evidence="7">NAU3</strain>
        <tissue evidence="7">Gut</tissue>
    </source>
</reference>
<comment type="caution">
    <text evidence="7">The sequence shown here is derived from an EMBL/GenBank/DDBJ whole genome shotgun (WGS) entry which is preliminary data.</text>
</comment>
<evidence type="ECO:0000313" key="7">
    <source>
        <dbReference type="EMBL" id="KAK2962240.1"/>
    </source>
</evidence>
<sequence length="776" mass="86511">MEGKAQFINLELLIKRTFTESHVNSTAPEELLSELYKSTRLDLSNERISVITNLELFSQLKALHLQHNDISDIDTLAVLSSLTYLSLSHNNIDDISSLTDLPLVFLDVSYNKIETLDPHLLSLSPSLCYLRIEGNPVSHTPHLREKLIKQYPRLRVLNGIPVTKKEHYLYRKGQDIPDEVLYPQVEEDSTDDAEETDEGDEDDTEYSWTTDDEAGDEQLRSRAEAKIAASQPPSKPLFQKDDTDLSSTRLFQRTSGQNTLNSTLSSVQSHSHINVKLENEILPPSRFSEAPSKQALNETAKGNAKEGHDQLAFTTRTQNAKQLLSTLSSIQQPSMTPEEVQKELDSIREMLKEKKQEIIQNTRNKTELNDPVFASKLKQVTQIGEQLQDDGKKEHEEIRREVLDDNKVKMSEAIQDMLSIANERGSELMRSFEEDRQLLERLNDEAQKMDSLGGEKNPFLGFGHALTEDIPEDEWRKKEEAEIDVGGRKWKMAEEMQGIELVPQSMRERKRYFPKAAPPRASPHSKSAEMEDAYQAKQKEQAELLKLLGVKPPPPKKIVLPSQIIQKRENLKMKGDLESFISNMLNDTQPLPSTARPSSSPLTSSTPLSLSPLPASTKPQNTLNKSLNSTKSSTASRKTPATQRTSILDSHAIAVLEGKTKLYSTELGGTTRLSGSMSSHSSTRPTQPLSPRQPASSRGQPTAQTKTEPKRIASPKQKTTARPPSPKRITGTTAASRTPTKPGSPGLGLAVSGTGIKEKSPQTATRKPAVQPKLKR</sequence>
<name>A0ABQ9YF08_9EUKA</name>
<dbReference type="EMBL" id="JARBJD010000012">
    <property type="protein sequence ID" value="KAK2962240.1"/>
    <property type="molecule type" value="Genomic_DNA"/>
</dbReference>
<dbReference type="Pfam" id="PF14580">
    <property type="entry name" value="LRR_9"/>
    <property type="match status" value="1"/>
</dbReference>
<keyword evidence="2" id="KW-0433">Leucine-rich repeat</keyword>
<keyword evidence="5" id="KW-0966">Cell projection</keyword>
<feature type="compositionally biased region" description="Low complexity" evidence="6">
    <location>
        <begin position="590"/>
        <end position="617"/>
    </location>
</feature>
<dbReference type="InterPro" id="IPR032675">
    <property type="entry name" value="LRR_dom_sf"/>
</dbReference>
<gene>
    <name evidence="7" type="ORF">BLNAU_2900</name>
</gene>
<keyword evidence="8" id="KW-1185">Reference proteome</keyword>
<feature type="region of interest" description="Disordered" evidence="6">
    <location>
        <begin position="179"/>
        <end position="215"/>
    </location>
</feature>
<dbReference type="Gene3D" id="3.80.10.10">
    <property type="entry name" value="Ribonuclease Inhibitor"/>
    <property type="match status" value="1"/>
</dbReference>
<dbReference type="PANTHER" id="PTHR45973">
    <property type="entry name" value="PROTEIN PHOSPHATASE 1 REGULATORY SUBUNIT SDS22-RELATED"/>
    <property type="match status" value="1"/>
</dbReference>
<proteinExistence type="predicted"/>
<dbReference type="PROSITE" id="PS51450">
    <property type="entry name" value="LRR"/>
    <property type="match status" value="2"/>
</dbReference>
<dbReference type="PANTHER" id="PTHR45973:SF9">
    <property type="entry name" value="LEUCINE-RICH REPEAT-CONTAINING PROTEIN 46"/>
    <property type="match status" value="1"/>
</dbReference>
<comment type="subcellular location">
    <subcellularLocation>
        <location evidence="1">Cell projection</location>
        <location evidence="1">Cilium</location>
    </subcellularLocation>
</comment>
<evidence type="ECO:0000256" key="2">
    <source>
        <dbReference type="ARBA" id="ARBA00022614"/>
    </source>
</evidence>
<evidence type="ECO:0000256" key="3">
    <source>
        <dbReference type="ARBA" id="ARBA00022737"/>
    </source>
</evidence>
<feature type="compositionally biased region" description="Acidic residues" evidence="6">
    <location>
        <begin position="185"/>
        <end position="215"/>
    </location>
</feature>
<evidence type="ECO:0000313" key="8">
    <source>
        <dbReference type="Proteomes" id="UP001281761"/>
    </source>
</evidence>